<keyword evidence="4" id="KW-1185">Reference proteome</keyword>
<dbReference type="RefSeq" id="WP_232184804.1">
    <property type="nucleotide sequence ID" value="NZ_JAIOAP010000003.1"/>
</dbReference>
<evidence type="ECO:0000256" key="1">
    <source>
        <dbReference type="SAM" id="MobiDB-lite"/>
    </source>
</evidence>
<reference evidence="3 4" key="1">
    <citation type="journal article" date="2023" name="Genome Announc.">
        <title>Pan-Genome Analyses of the Genus Cohnella and Proposal of the Novel Species Cohnella silvisoli sp. nov., Isolated from Forest Soil.</title>
        <authorList>
            <person name="Wang C."/>
            <person name="Mao L."/>
            <person name="Bao G."/>
            <person name="Zhu H."/>
        </authorList>
    </citation>
    <scope>NUCLEOTIDE SEQUENCE [LARGE SCALE GENOMIC DNA]</scope>
    <source>
        <strain evidence="3 4">NL03-T5-1</strain>
    </source>
</reference>
<evidence type="ECO:0000256" key="2">
    <source>
        <dbReference type="SAM" id="SignalP"/>
    </source>
</evidence>
<dbReference type="EMBL" id="JASKHM010000013">
    <property type="protein sequence ID" value="MEQ4484988.1"/>
    <property type="molecule type" value="Genomic_DNA"/>
</dbReference>
<proteinExistence type="predicted"/>
<evidence type="ECO:0000313" key="3">
    <source>
        <dbReference type="EMBL" id="MEQ4484988.1"/>
    </source>
</evidence>
<sequence length="309" mass="34091">MRKSILALAFVVVLSGCTGNSTTGNSSNAPSTEEKTSPSPSATEPATEPVTPSAILNASELTNQFGFADSEGKLIVTVEQQEETTTTDTNEDTLKGINKAVGENGNVITVRYVKHQSRTEQDNGRQAANNFNNLEGDIFEVLEGKAVPDASYYLVNDKDFNLQSLLKINQVKPQDPPAVITDEIIKARNRTIAQSWQIATLGETKQIFLVQFERKEDQMLASLVVKDGEEWVYMDYPATYNENSTWRVDDQGEISPDMFSFLFTANSSDGLVLGVKWMGAEGENINVIKQSANRFVETDIHSSRYMSPI</sequence>
<protein>
    <submittedName>
        <fullName evidence="3">Lipoprotein</fullName>
    </submittedName>
</protein>
<accession>A0ABV1KZ49</accession>
<dbReference type="PROSITE" id="PS51257">
    <property type="entry name" value="PROKAR_LIPOPROTEIN"/>
    <property type="match status" value="1"/>
</dbReference>
<name>A0ABV1KZ49_9BACL</name>
<feature type="compositionally biased region" description="Polar residues" evidence="1">
    <location>
        <begin position="19"/>
        <end position="28"/>
    </location>
</feature>
<gene>
    <name evidence="3" type="ORF">QJS35_21605</name>
</gene>
<feature type="chain" id="PRO_5046907624" evidence="2">
    <location>
        <begin position="24"/>
        <end position="309"/>
    </location>
</feature>
<feature type="region of interest" description="Disordered" evidence="1">
    <location>
        <begin position="19"/>
        <end position="49"/>
    </location>
</feature>
<keyword evidence="3" id="KW-0449">Lipoprotein</keyword>
<evidence type="ECO:0000313" key="4">
    <source>
        <dbReference type="Proteomes" id="UP001493487"/>
    </source>
</evidence>
<feature type="signal peptide" evidence="2">
    <location>
        <begin position="1"/>
        <end position="23"/>
    </location>
</feature>
<feature type="compositionally biased region" description="Low complexity" evidence="1">
    <location>
        <begin position="37"/>
        <end position="49"/>
    </location>
</feature>
<dbReference type="Proteomes" id="UP001493487">
    <property type="component" value="Unassembled WGS sequence"/>
</dbReference>
<comment type="caution">
    <text evidence="3">The sequence shown here is derived from an EMBL/GenBank/DDBJ whole genome shotgun (WGS) entry which is preliminary data.</text>
</comment>
<keyword evidence="2" id="KW-0732">Signal</keyword>
<organism evidence="3 4">
    <name type="scientific">Cohnella silvisoli</name>
    <dbReference type="NCBI Taxonomy" id="2873699"/>
    <lineage>
        <taxon>Bacteria</taxon>
        <taxon>Bacillati</taxon>
        <taxon>Bacillota</taxon>
        <taxon>Bacilli</taxon>
        <taxon>Bacillales</taxon>
        <taxon>Paenibacillaceae</taxon>
        <taxon>Cohnella</taxon>
    </lineage>
</organism>